<feature type="chain" id="PRO_5015576125" evidence="1">
    <location>
        <begin position="24"/>
        <end position="264"/>
    </location>
</feature>
<dbReference type="Pfam" id="PF13568">
    <property type="entry name" value="OMP_b-brl_2"/>
    <property type="match status" value="1"/>
</dbReference>
<dbReference type="RefSeq" id="WP_116679006.1">
    <property type="nucleotide sequence ID" value="NZ_QEKY01000005.1"/>
</dbReference>
<keyword evidence="1" id="KW-0732">Signal</keyword>
<dbReference type="InterPro" id="IPR025665">
    <property type="entry name" value="Beta-barrel_OMP_2"/>
</dbReference>
<evidence type="ECO:0000313" key="4">
    <source>
        <dbReference type="Proteomes" id="UP000245462"/>
    </source>
</evidence>
<reference evidence="3 4" key="1">
    <citation type="submission" date="2018-04" db="EMBL/GenBank/DDBJ databases">
        <title>Genomic Encyclopedia of Type Strains, Phase IV (KMG-IV): sequencing the most valuable type-strain genomes for metagenomic binning, comparative biology and taxonomic classification.</title>
        <authorList>
            <person name="Goeker M."/>
        </authorList>
    </citation>
    <scope>NUCLEOTIDE SEQUENCE [LARGE SCALE GENOMIC DNA]</scope>
    <source>
        <strain evidence="3 4">DSM 28520</strain>
    </source>
</reference>
<proteinExistence type="predicted"/>
<dbReference type="GeneID" id="94550454"/>
<comment type="caution">
    <text evidence="3">The sequence shown here is derived from an EMBL/GenBank/DDBJ whole genome shotgun (WGS) entry which is preliminary data.</text>
</comment>
<organism evidence="3 4">
    <name type="scientific">Porphyromonas loveana</name>
    <dbReference type="NCBI Taxonomy" id="1884669"/>
    <lineage>
        <taxon>Bacteria</taxon>
        <taxon>Pseudomonadati</taxon>
        <taxon>Bacteroidota</taxon>
        <taxon>Bacteroidia</taxon>
        <taxon>Bacteroidales</taxon>
        <taxon>Porphyromonadaceae</taxon>
        <taxon>Porphyromonas</taxon>
    </lineage>
</organism>
<dbReference type="Proteomes" id="UP000245462">
    <property type="component" value="Unassembled WGS sequence"/>
</dbReference>
<accession>A0A2U1FJ65</accession>
<evidence type="ECO:0000259" key="2">
    <source>
        <dbReference type="Pfam" id="PF13568"/>
    </source>
</evidence>
<gene>
    <name evidence="3" type="ORF">C7382_10586</name>
</gene>
<dbReference type="AlphaFoldDB" id="A0A2U1FJ65"/>
<feature type="domain" description="Outer membrane protein beta-barrel" evidence="2">
    <location>
        <begin position="28"/>
        <end position="237"/>
    </location>
</feature>
<feature type="signal peptide" evidence="1">
    <location>
        <begin position="1"/>
        <end position="23"/>
    </location>
</feature>
<dbReference type="EMBL" id="QEKY01000005">
    <property type="protein sequence ID" value="PVZ12199.1"/>
    <property type="molecule type" value="Genomic_DNA"/>
</dbReference>
<keyword evidence="4" id="KW-1185">Reference proteome</keyword>
<evidence type="ECO:0000256" key="1">
    <source>
        <dbReference type="SAM" id="SignalP"/>
    </source>
</evidence>
<sequence>MKRLFRHLRLSLLLIIGASLQLAAQSLAQQSTPSLWNFAVRAGLHVGATTPVPTPRALDHIYVWYPHLNPMIQLSASRRLQADSPWSISAGITIEKKGMEATTRVKDMQAAIISDSPYAGSADEEYSGLFTGDNNTLIRLGYLTVPLQAVYHTLSDRLLLRGGIYASLLLESTFKVIIDGTMVYDDPLLGVDQLELRQLDFSDKIKGADFGLVVGADYYFTERLGAFADVTFGLLPVTGSDFRAIPYAMHNVFACVGFTYRFGR</sequence>
<protein>
    <submittedName>
        <fullName evidence="3">Outer membrane protein with beta-barrel domain</fullName>
    </submittedName>
</protein>
<dbReference type="OrthoDB" id="1014137at2"/>
<name>A0A2U1FJ65_9PORP</name>
<evidence type="ECO:0000313" key="3">
    <source>
        <dbReference type="EMBL" id="PVZ12199.1"/>
    </source>
</evidence>